<organism evidence="5 6">
    <name type="scientific">Hyalangium rubrum</name>
    <dbReference type="NCBI Taxonomy" id="3103134"/>
    <lineage>
        <taxon>Bacteria</taxon>
        <taxon>Pseudomonadati</taxon>
        <taxon>Myxococcota</taxon>
        <taxon>Myxococcia</taxon>
        <taxon>Myxococcales</taxon>
        <taxon>Cystobacterineae</taxon>
        <taxon>Archangiaceae</taxon>
        <taxon>Hyalangium</taxon>
    </lineage>
</organism>
<dbReference type="Proteomes" id="UP001291309">
    <property type="component" value="Unassembled WGS sequence"/>
</dbReference>
<dbReference type="InterPro" id="IPR020845">
    <property type="entry name" value="AMP-binding_CS"/>
</dbReference>
<dbReference type="RefSeq" id="WP_321545259.1">
    <property type="nucleotide sequence ID" value="NZ_JAXIVS010000003.1"/>
</dbReference>
<dbReference type="InterPro" id="IPR000873">
    <property type="entry name" value="AMP-dep_synth/lig_dom"/>
</dbReference>
<dbReference type="GO" id="GO:0016874">
    <property type="term" value="F:ligase activity"/>
    <property type="evidence" value="ECO:0007669"/>
    <property type="project" value="UniProtKB-KW"/>
</dbReference>
<keyword evidence="2 5" id="KW-0436">Ligase</keyword>
<protein>
    <submittedName>
        <fullName evidence="5">Long-chain fatty acid--CoA ligase</fullName>
    </submittedName>
</protein>
<name>A0ABU5H1B0_9BACT</name>
<keyword evidence="6" id="KW-1185">Reference proteome</keyword>
<dbReference type="InterPro" id="IPR025110">
    <property type="entry name" value="AMP-bd_C"/>
</dbReference>
<evidence type="ECO:0000313" key="6">
    <source>
        <dbReference type="Proteomes" id="UP001291309"/>
    </source>
</evidence>
<feature type="domain" description="AMP-dependent synthetase/ligase" evidence="3">
    <location>
        <begin position="7"/>
        <end position="362"/>
    </location>
</feature>
<comment type="caution">
    <text evidence="5">The sequence shown here is derived from an EMBL/GenBank/DDBJ whole genome shotgun (WGS) entry which is preliminary data.</text>
</comment>
<dbReference type="Gene3D" id="3.40.50.12780">
    <property type="entry name" value="N-terminal domain of ligase-like"/>
    <property type="match status" value="1"/>
</dbReference>
<dbReference type="Pfam" id="PF13193">
    <property type="entry name" value="AMP-binding_C"/>
    <property type="match status" value="1"/>
</dbReference>
<reference evidence="5 6" key="1">
    <citation type="submission" date="2023-12" db="EMBL/GenBank/DDBJ databases">
        <title>the genome sequence of Hyalangium sp. s54d21.</title>
        <authorList>
            <person name="Zhang X."/>
        </authorList>
    </citation>
    <scope>NUCLEOTIDE SEQUENCE [LARGE SCALE GENOMIC DNA]</scope>
    <source>
        <strain evidence="6">s54d21</strain>
    </source>
</reference>
<accession>A0ABU5H1B0</accession>
<gene>
    <name evidence="5" type="ORF">SYV04_09030</name>
</gene>
<dbReference type="CDD" id="cd05936">
    <property type="entry name" value="FC-FACS_FadD_like"/>
    <property type="match status" value="1"/>
</dbReference>
<evidence type="ECO:0000313" key="5">
    <source>
        <dbReference type="EMBL" id="MDY7226528.1"/>
    </source>
</evidence>
<dbReference type="PANTHER" id="PTHR43201">
    <property type="entry name" value="ACYL-COA SYNTHETASE"/>
    <property type="match status" value="1"/>
</dbReference>
<comment type="similarity">
    <text evidence="1">Belongs to the ATP-dependent AMP-binding enzyme family.</text>
</comment>
<dbReference type="SUPFAM" id="SSF56801">
    <property type="entry name" value="Acetyl-CoA synthetase-like"/>
    <property type="match status" value="1"/>
</dbReference>
<dbReference type="NCBIfam" id="NF004837">
    <property type="entry name" value="PRK06187.1"/>
    <property type="match status" value="1"/>
</dbReference>
<evidence type="ECO:0000259" key="4">
    <source>
        <dbReference type="Pfam" id="PF13193"/>
    </source>
</evidence>
<dbReference type="PROSITE" id="PS00455">
    <property type="entry name" value="AMP_BINDING"/>
    <property type="match status" value="1"/>
</dbReference>
<dbReference type="Pfam" id="PF00501">
    <property type="entry name" value="AMP-binding"/>
    <property type="match status" value="1"/>
</dbReference>
<dbReference type="EMBL" id="JAXIVS010000003">
    <property type="protein sequence ID" value="MDY7226528.1"/>
    <property type="molecule type" value="Genomic_DNA"/>
</dbReference>
<evidence type="ECO:0000256" key="2">
    <source>
        <dbReference type="ARBA" id="ARBA00022598"/>
    </source>
</evidence>
<dbReference type="InterPro" id="IPR045851">
    <property type="entry name" value="AMP-bd_C_sf"/>
</dbReference>
<evidence type="ECO:0000256" key="1">
    <source>
        <dbReference type="ARBA" id="ARBA00006432"/>
    </source>
</evidence>
<proteinExistence type="inferred from homology"/>
<feature type="domain" description="AMP-binding enzyme C-terminal" evidence="4">
    <location>
        <begin position="412"/>
        <end position="487"/>
    </location>
</feature>
<dbReference type="InterPro" id="IPR042099">
    <property type="entry name" value="ANL_N_sf"/>
</dbReference>
<evidence type="ECO:0000259" key="3">
    <source>
        <dbReference type="Pfam" id="PF00501"/>
    </source>
</evidence>
<dbReference type="PANTHER" id="PTHR43201:SF5">
    <property type="entry name" value="MEDIUM-CHAIN ACYL-COA LIGASE ACSF2, MITOCHONDRIAL"/>
    <property type="match status" value="1"/>
</dbReference>
<sequence length="501" mass="55284">MNIAQGLEAAARRRPEHPALRMDALVLTYRELLEAVNRLAVGLGGEGLRAGERVCLFLPNGPEFVIAYFAVLKLGAVAVSVSVMSKAEELRHIVNDSQAAVLLTRRELLPQVPGREQLPTVRLLLAEEAGDGVRSYAELLQRPAAACPVAPVERDTPAAILYTSGTTGRPKGAVLSHGNVVSNVASTRQIVGMRDDDRMLCFLPLFHCFGQNFIMNATLASGATLLLRRRFVPEDVLEVAERHGATVFYGVPTVYMALLHQPHAAQALRAVRYFFSAAAILPVEVERAWHTHTGLHIHEGYGLTETSPSACYNHTHQWRSGSVGTPIEGVEMRVIDEQGQGVPDGELGELCIKGPNVMLGYFNQPEETARALVDGWLRSGDIGYRDAQGYYFLVDRLKDMINVAGFKVWPREVEEVLFRHPKVKESAVVGMPDDYRGEAVKAFIVLKPGEEATAEELREHCREHLSNYKVPRHVEQVEALPKNATGKVLKKELRARESGTR</sequence>
<dbReference type="Gene3D" id="3.30.300.30">
    <property type="match status" value="1"/>
</dbReference>